<accession>A0A6P1YQ36</accession>
<evidence type="ECO:0000313" key="2">
    <source>
        <dbReference type="EMBL" id="QIB35577.1"/>
    </source>
</evidence>
<reference evidence="2 3" key="1">
    <citation type="submission" date="2020-02" db="EMBL/GenBank/DDBJ databases">
        <authorList>
            <person name="Li G."/>
        </authorList>
    </citation>
    <scope>NUCLEOTIDE SEQUENCE [LARGE SCALE GENOMIC DNA]</scope>
    <source>
        <strain evidence="2 3">DSM 102029</strain>
    </source>
</reference>
<keyword evidence="3" id="KW-1185">Reference proteome</keyword>
<dbReference type="InterPro" id="IPR003692">
    <property type="entry name" value="Hydantoinase_B"/>
</dbReference>
<feature type="domain" description="Hydantoinase B/oxoprolinase" evidence="1">
    <location>
        <begin position="16"/>
        <end position="545"/>
    </location>
</feature>
<dbReference type="GO" id="GO:0017168">
    <property type="term" value="F:5-oxoprolinase (ATP-hydrolyzing) activity"/>
    <property type="evidence" value="ECO:0007669"/>
    <property type="project" value="TreeGrafter"/>
</dbReference>
<protein>
    <submittedName>
        <fullName evidence="2">Hydantoinase B/oxoprolinase family protein</fullName>
    </submittedName>
</protein>
<organism evidence="2 3">
    <name type="scientific">Ancylobacter pratisalsi</name>
    <dbReference type="NCBI Taxonomy" id="1745854"/>
    <lineage>
        <taxon>Bacteria</taxon>
        <taxon>Pseudomonadati</taxon>
        <taxon>Pseudomonadota</taxon>
        <taxon>Alphaproteobacteria</taxon>
        <taxon>Hyphomicrobiales</taxon>
        <taxon>Xanthobacteraceae</taxon>
        <taxon>Ancylobacter</taxon>
    </lineage>
</organism>
<dbReference type="Proteomes" id="UP000464751">
    <property type="component" value="Chromosome"/>
</dbReference>
<dbReference type="PANTHER" id="PTHR11365:SF23">
    <property type="entry name" value="HYPOTHETICAL 5-OXOPROLINASE (EUROFUNG)-RELATED"/>
    <property type="match status" value="1"/>
</dbReference>
<dbReference type="RefSeq" id="WP_163076717.1">
    <property type="nucleotide sequence ID" value="NZ_CP048630.1"/>
</dbReference>
<dbReference type="InterPro" id="IPR045079">
    <property type="entry name" value="Oxoprolinase-like"/>
</dbReference>
<gene>
    <name evidence="2" type="ORF">G3A50_19090</name>
</gene>
<dbReference type="GO" id="GO:0005829">
    <property type="term" value="C:cytosol"/>
    <property type="evidence" value="ECO:0007669"/>
    <property type="project" value="TreeGrafter"/>
</dbReference>
<proteinExistence type="predicted"/>
<dbReference type="AlphaFoldDB" id="A0A6P1YQ36"/>
<evidence type="ECO:0000259" key="1">
    <source>
        <dbReference type="Pfam" id="PF02538"/>
    </source>
</evidence>
<sequence length="592" mass="63144">MNVQAPPSTAPLASGVKLAIMQKRFDGVTRKMANTLLRTARSGVINTARDFSCALVTADCELLTAADSYPIHVIGGADLMARAMLDIHPDLKRGDAFLHNSPYHGNSHAADHTILVPVFDDNDVHRFTVVSKAHQADCGNSLPTTYMGNARDVYEEGALIFPAVKVQSDYVDNRDIINMCMMRIRVPEQWRGDYLAMLGAARIGEREIMRMGRELGWEALSDHATQWFDMTERRMVEIISTIASGSARGTCTHDPLPGTPAGGIPANADVTVDAENGRITVDLTDNIDCLPVGVNLSEACARTAALVGVLNSLPQPVTPNAGSLRRIEVRLRENCCVGIPRHPHSTSVATTNLGDRVSNAVQLAMAAIDPKVGMAEGGAALPPAAGVISGHDPRNGHAFVNEVILAAGGGPGTPVEDGWLSLFCMGNAGMPFYDSVEIDEMLHPMMIETRKILTDSEGAGAHRGAPGIVTVFRPIDCDFELGFCSDGTVNPSLGTQGGGNARPARQYLESDSGEITEMTTSEHVHVRADQRVVSMTNGGGGHGDPAVRDPRRVARDVEEGWVSPERARAVYRVALTPEGAVDEAATAALRVA</sequence>
<dbReference type="GO" id="GO:0006749">
    <property type="term" value="P:glutathione metabolic process"/>
    <property type="evidence" value="ECO:0007669"/>
    <property type="project" value="TreeGrafter"/>
</dbReference>
<evidence type="ECO:0000313" key="3">
    <source>
        <dbReference type="Proteomes" id="UP000464751"/>
    </source>
</evidence>
<dbReference type="Pfam" id="PF02538">
    <property type="entry name" value="Hydantoinase_B"/>
    <property type="match status" value="1"/>
</dbReference>
<dbReference type="EMBL" id="CP048630">
    <property type="protein sequence ID" value="QIB35577.1"/>
    <property type="molecule type" value="Genomic_DNA"/>
</dbReference>
<name>A0A6P1YQ36_9HYPH</name>
<dbReference type="KEGG" id="apra:G3A50_19090"/>
<dbReference type="PANTHER" id="PTHR11365">
    <property type="entry name" value="5-OXOPROLINASE RELATED"/>
    <property type="match status" value="1"/>
</dbReference>